<accession>A0A540LEM7</accession>
<reference evidence="2 3" key="1">
    <citation type="journal article" date="2019" name="G3 (Bethesda)">
        <title>Sequencing of a Wild Apple (Malus baccata) Genome Unravels the Differences Between Cultivated and Wild Apple Species Regarding Disease Resistance and Cold Tolerance.</title>
        <authorList>
            <person name="Chen X."/>
        </authorList>
    </citation>
    <scope>NUCLEOTIDE SEQUENCE [LARGE SCALE GENOMIC DNA]</scope>
    <source>
        <strain evidence="3">cv. Shandingzi</strain>
        <tissue evidence="2">Leaves</tissue>
    </source>
</reference>
<sequence length="112" mass="12236">MLLPKSRLFLTPQVPVAINKDHLQTHLLCLTSQPTVVPQLYELYALSFGQQGCHGPVSKRWPRREQFPAVSTALASGHGCSDNTSSRTNHGPRTIAQSSAKPPSLEGKFNTT</sequence>
<dbReference type="EMBL" id="VIEB01000615">
    <property type="protein sequence ID" value="TQD84933.1"/>
    <property type="molecule type" value="Genomic_DNA"/>
</dbReference>
<protein>
    <submittedName>
        <fullName evidence="2">Uncharacterized protein</fullName>
    </submittedName>
</protein>
<feature type="region of interest" description="Disordered" evidence="1">
    <location>
        <begin position="72"/>
        <end position="112"/>
    </location>
</feature>
<name>A0A540LEM7_MALBA</name>
<proteinExistence type="predicted"/>
<gene>
    <name evidence="2" type="ORF">C1H46_029546</name>
</gene>
<organism evidence="2 3">
    <name type="scientific">Malus baccata</name>
    <name type="common">Siberian crab apple</name>
    <name type="synonym">Pyrus baccata</name>
    <dbReference type="NCBI Taxonomy" id="106549"/>
    <lineage>
        <taxon>Eukaryota</taxon>
        <taxon>Viridiplantae</taxon>
        <taxon>Streptophyta</taxon>
        <taxon>Embryophyta</taxon>
        <taxon>Tracheophyta</taxon>
        <taxon>Spermatophyta</taxon>
        <taxon>Magnoliopsida</taxon>
        <taxon>eudicotyledons</taxon>
        <taxon>Gunneridae</taxon>
        <taxon>Pentapetalae</taxon>
        <taxon>rosids</taxon>
        <taxon>fabids</taxon>
        <taxon>Rosales</taxon>
        <taxon>Rosaceae</taxon>
        <taxon>Amygdaloideae</taxon>
        <taxon>Maleae</taxon>
        <taxon>Malus</taxon>
    </lineage>
</organism>
<feature type="compositionally biased region" description="Polar residues" evidence="1">
    <location>
        <begin position="81"/>
        <end position="101"/>
    </location>
</feature>
<dbReference type="Proteomes" id="UP000315295">
    <property type="component" value="Unassembled WGS sequence"/>
</dbReference>
<evidence type="ECO:0000256" key="1">
    <source>
        <dbReference type="SAM" id="MobiDB-lite"/>
    </source>
</evidence>
<evidence type="ECO:0000313" key="2">
    <source>
        <dbReference type="EMBL" id="TQD84933.1"/>
    </source>
</evidence>
<dbReference type="AlphaFoldDB" id="A0A540LEM7"/>
<evidence type="ECO:0000313" key="3">
    <source>
        <dbReference type="Proteomes" id="UP000315295"/>
    </source>
</evidence>
<comment type="caution">
    <text evidence="2">The sequence shown here is derived from an EMBL/GenBank/DDBJ whole genome shotgun (WGS) entry which is preliminary data.</text>
</comment>
<keyword evidence="3" id="KW-1185">Reference proteome</keyword>